<protein>
    <submittedName>
        <fullName evidence="4">Putative trans golgi network protein 2</fullName>
    </submittedName>
</protein>
<keyword evidence="3" id="KW-0732">Signal</keyword>
<evidence type="ECO:0000256" key="2">
    <source>
        <dbReference type="SAM" id="Phobius"/>
    </source>
</evidence>
<feature type="compositionally biased region" description="Polar residues" evidence="1">
    <location>
        <begin position="151"/>
        <end position="161"/>
    </location>
</feature>
<accession>A0A6M2CR18</accession>
<evidence type="ECO:0000313" key="4">
    <source>
        <dbReference type="EMBL" id="NOV36063.1"/>
    </source>
</evidence>
<feature type="compositionally biased region" description="Low complexity" evidence="1">
    <location>
        <begin position="289"/>
        <end position="305"/>
    </location>
</feature>
<keyword evidence="2" id="KW-0812">Transmembrane</keyword>
<feature type="compositionally biased region" description="Polar residues" evidence="1">
    <location>
        <begin position="182"/>
        <end position="191"/>
    </location>
</feature>
<proteinExistence type="predicted"/>
<evidence type="ECO:0000256" key="3">
    <source>
        <dbReference type="SAM" id="SignalP"/>
    </source>
</evidence>
<dbReference type="VEuPathDB" id="VectorBase:LOC119187514"/>
<sequence length="398" mass="42211">MGVPKLSSGAACILLWLFVVRIGQVCVLAASTQRNEEAKKLEEQGITTLPAVVTSQSISTKGIQHVETDDGKSTPYGITTDKTGSKVDQNKVPVVVQSIAPNEHESTSNPKGDLGKESGASTGSITGELRQVEQLDRTNGGPSDSKKKVSNDTAADSVKSSNGDKDDQVNGPPRRVKDDDQNAATNSQVENNVKAPVGGSQPPVTTKVEETPPPIAPTQTSTLQKKFQPTEPPQSQGQQKDVDASSGRLKDLGEIPSASNPGNFEYGNAREPDSEEELEPPLPTQKGLASVTSGSASSGAQSIVGSMGGSHPEKPLDASGAAGSMPSLPSQDDSHFFAYFLAAVVLCVIGYLAFHNKRKILALILEGRHERQRRHNGHYRRLDNTDEALSARKNRGSF</sequence>
<name>A0A6M2CR18_RHIMP</name>
<evidence type="ECO:0000256" key="1">
    <source>
        <dbReference type="SAM" id="MobiDB-lite"/>
    </source>
</evidence>
<dbReference type="PANTHER" id="PTHR16502:SF0">
    <property type="entry name" value="KERATINOCYTE-ASSOCIATED TRANSMEMBRANE PROTEIN 2"/>
    <property type="match status" value="1"/>
</dbReference>
<feature type="compositionally biased region" description="Basic and acidic residues" evidence="1">
    <location>
        <begin position="240"/>
        <end position="253"/>
    </location>
</feature>
<feature type="region of interest" description="Disordered" evidence="1">
    <location>
        <begin position="63"/>
        <end position="327"/>
    </location>
</feature>
<feature type="chain" id="PRO_5026678061" evidence="3">
    <location>
        <begin position="30"/>
        <end position="398"/>
    </location>
</feature>
<feature type="region of interest" description="Disordered" evidence="1">
    <location>
        <begin position="372"/>
        <end position="398"/>
    </location>
</feature>
<dbReference type="AlphaFoldDB" id="A0A6M2CR18"/>
<feature type="transmembrane region" description="Helical" evidence="2">
    <location>
        <begin position="336"/>
        <end position="354"/>
    </location>
</feature>
<dbReference type="OrthoDB" id="6512969at2759"/>
<keyword evidence="2" id="KW-1133">Transmembrane helix</keyword>
<dbReference type="InterPro" id="IPR037645">
    <property type="entry name" value="KCT2"/>
</dbReference>
<organism evidence="4">
    <name type="scientific">Rhipicephalus microplus</name>
    <name type="common">Cattle tick</name>
    <name type="synonym">Boophilus microplus</name>
    <dbReference type="NCBI Taxonomy" id="6941"/>
    <lineage>
        <taxon>Eukaryota</taxon>
        <taxon>Metazoa</taxon>
        <taxon>Ecdysozoa</taxon>
        <taxon>Arthropoda</taxon>
        <taxon>Chelicerata</taxon>
        <taxon>Arachnida</taxon>
        <taxon>Acari</taxon>
        <taxon>Parasitiformes</taxon>
        <taxon>Ixodida</taxon>
        <taxon>Ixodoidea</taxon>
        <taxon>Ixodidae</taxon>
        <taxon>Rhipicephalinae</taxon>
        <taxon>Rhipicephalus</taxon>
        <taxon>Boophilus</taxon>
    </lineage>
</organism>
<feature type="signal peptide" evidence="3">
    <location>
        <begin position="1"/>
        <end position="29"/>
    </location>
</feature>
<reference evidence="4" key="1">
    <citation type="submission" date="2019-09" db="EMBL/GenBank/DDBJ databases">
        <title>Organ-specific transcriptomic study of the physiology of the cattle tick, Rhipicephalus microplus.</title>
        <authorList>
            <person name="Tirloni L."/>
            <person name="Braz G."/>
            <person name="Gandara A.C.P."/>
            <person name="Sabadin G.A."/>
            <person name="da Silva R.M."/>
            <person name="Guizzo M.G."/>
            <person name="Machado J.A."/>
            <person name="Costa E.P."/>
            <person name="Gomes H.F."/>
            <person name="Moraes J."/>
            <person name="Mota M.B.S."/>
            <person name="Mesquita R.D."/>
            <person name="Alvarenga P.H."/>
            <person name="Alves F."/>
            <person name="Seixas A."/>
            <person name="da Fonseca R.N."/>
            <person name="Fogaca A."/>
            <person name="Logullo C."/>
            <person name="Tanaka A."/>
            <person name="Daffre S."/>
            <person name="Termignoni C."/>
            <person name="Vaz I.S.Jr."/>
            <person name="Oliveira P.L."/>
            <person name="Ribeiro J.M."/>
        </authorList>
    </citation>
    <scope>NUCLEOTIDE SEQUENCE</scope>
    <source>
        <strain evidence="4">Porto Alegre</strain>
    </source>
</reference>
<dbReference type="EMBL" id="GHWJ01003326">
    <property type="protein sequence ID" value="NOV36063.1"/>
    <property type="molecule type" value="Transcribed_RNA"/>
</dbReference>
<feature type="compositionally biased region" description="Polar residues" evidence="1">
    <location>
        <begin position="217"/>
        <end position="239"/>
    </location>
</feature>
<keyword evidence="2" id="KW-0472">Membrane</keyword>
<dbReference type="PANTHER" id="PTHR16502">
    <property type="entry name" value="KERATINOCYTE-ASSOCIATED TRANSMEMBRANE PROTEIN 2"/>
    <property type="match status" value="1"/>
</dbReference>